<organism evidence="2 3">
    <name type="scientific">Nothophoma quercina</name>
    <dbReference type="NCBI Taxonomy" id="749835"/>
    <lineage>
        <taxon>Eukaryota</taxon>
        <taxon>Fungi</taxon>
        <taxon>Dikarya</taxon>
        <taxon>Ascomycota</taxon>
        <taxon>Pezizomycotina</taxon>
        <taxon>Dothideomycetes</taxon>
        <taxon>Pleosporomycetidae</taxon>
        <taxon>Pleosporales</taxon>
        <taxon>Pleosporineae</taxon>
        <taxon>Didymellaceae</taxon>
        <taxon>Nothophoma</taxon>
    </lineage>
</organism>
<evidence type="ECO:0000313" key="3">
    <source>
        <dbReference type="Proteomes" id="UP001521222"/>
    </source>
</evidence>
<protein>
    <recommendedName>
        <fullName evidence="1">Cytosolic endo-beta-N-acetylglucosaminidase TIM barrel domain-containing protein</fullName>
    </recommendedName>
</protein>
<gene>
    <name evidence="2" type="ORF">SLS59_002312</name>
</gene>
<dbReference type="EMBL" id="JAKIXB020000006">
    <property type="protein sequence ID" value="KAL1607347.1"/>
    <property type="molecule type" value="Genomic_DNA"/>
</dbReference>
<dbReference type="InterPro" id="IPR005201">
    <property type="entry name" value="TIM_ENGase"/>
</dbReference>
<keyword evidence="3" id="KW-1185">Reference proteome</keyword>
<evidence type="ECO:0000313" key="2">
    <source>
        <dbReference type="EMBL" id="KAL1607347.1"/>
    </source>
</evidence>
<dbReference type="InterPro" id="IPR032979">
    <property type="entry name" value="ENGase"/>
</dbReference>
<dbReference type="PANTHER" id="PTHR13246">
    <property type="entry name" value="ENDO BETA N-ACETYLGLUCOSAMINIDASE"/>
    <property type="match status" value="1"/>
</dbReference>
<feature type="domain" description="Cytosolic endo-beta-N-acetylglucosaminidase TIM barrel" evidence="1">
    <location>
        <begin position="78"/>
        <end position="314"/>
    </location>
</feature>
<dbReference type="Proteomes" id="UP001521222">
    <property type="component" value="Unassembled WGS sequence"/>
</dbReference>
<evidence type="ECO:0000259" key="1">
    <source>
        <dbReference type="Pfam" id="PF03644"/>
    </source>
</evidence>
<dbReference type="Gene3D" id="3.20.20.80">
    <property type="entry name" value="Glycosidases"/>
    <property type="match status" value="1"/>
</dbReference>
<name>A0ABR3RTS2_9PLEO</name>
<accession>A0ABR3RTS2</accession>
<dbReference type="PANTHER" id="PTHR13246:SF1">
    <property type="entry name" value="CYTOSOLIC ENDO-BETA-N-ACETYLGLUCOSAMINIDASE"/>
    <property type="match status" value="1"/>
</dbReference>
<sequence>MAYLLGWKDILRPIRDGYRHLFPSPDTGPTLEERQKQRALDRLKGFTYFDTLEQLETWTVADVDSLQQANTPLLTLDAERLLQHGEDGLSFLLASKLAEIADYYGFDGWLVNIEKPFPTAIWNTHILEAFLHQLRYDALTTSNKVVYQNRLNDQNIPFARACGNLLTNYCWKENDAADSIHEALQKDLPLQNIYFGIDVWAQNTTKLSHPRVTYPEYGGGGTNTGVAVAKLAELGLSAGIFAPAWTFEHFPGNGRYLERTTWDGTDLPEDLTCSCGDCGKRHQSNKEATIGSSARLFNAGSETFFFTDFSRAISTHGDKEKDRLFSGAPMHAQLGSQSILPVTPESLGMLSPLRHYVEDIAGRMRLVIEARELPLSATKKDPASSESNWMIPLFKFDMPADGSLRLRISYRDHSQRFHGVYFYLKVSGTIHGLTQSKCPQVDYLLDLKIGTTPRQNLRLEELGVYAGATNAENGLRLAEVDYICIQPVASYPIPLSRYSFAIDDFVPPVSISNCTPKGPLQTHTISNIYTSPRGEGETKHLRLYWTHASEGQPTDGMPFSSITGAFAYFWIFADDLSLGRAYVAEYVLPDTLVKKFAGCEIPVKVKGVGFDGQQLATASATIQL</sequence>
<comment type="caution">
    <text evidence="2">The sequence shown here is derived from an EMBL/GenBank/DDBJ whole genome shotgun (WGS) entry which is preliminary data.</text>
</comment>
<reference evidence="2 3" key="1">
    <citation type="submission" date="2024-02" db="EMBL/GenBank/DDBJ databases">
        <title>De novo assembly and annotation of 12 fungi associated with fruit tree decline syndrome in Ontario, Canada.</title>
        <authorList>
            <person name="Sulman M."/>
            <person name="Ellouze W."/>
            <person name="Ilyukhin E."/>
        </authorList>
    </citation>
    <scope>NUCLEOTIDE SEQUENCE [LARGE SCALE GENOMIC DNA]</scope>
    <source>
        <strain evidence="2 3">M97-236</strain>
    </source>
</reference>
<proteinExistence type="predicted"/>
<dbReference type="Pfam" id="PF03644">
    <property type="entry name" value="Glyco_hydro_85"/>
    <property type="match status" value="1"/>
</dbReference>